<dbReference type="CDD" id="cd02801">
    <property type="entry name" value="DUS_like_FMN"/>
    <property type="match status" value="1"/>
</dbReference>
<dbReference type="Proteomes" id="UP000272942">
    <property type="component" value="Unassembled WGS sequence"/>
</dbReference>
<dbReference type="WBParaSite" id="ECPE_0000830601-mRNA-1">
    <property type="protein sequence ID" value="ECPE_0000830601-mRNA-1"/>
    <property type="gene ID" value="ECPE_0000830601"/>
</dbReference>
<sequence>MAVGRVLILTTLTSALRIPVTCKIRILPKLEDTLELVRLIESTGVSAITVHGRTIQERPQHRNHDEVIREIAKTVSIPVIANGGSKDTINKYEDIEFFRQQTGASGVMIARAAMWYPAIFRPLSDNDSPILLHDIIREYLVLAMRYGHHITGAKYCIQQMLHLEGDTPLFLDTLAAADMEQLCSVWGVLEKCRRTNQTEECNHHFTNGTSRDTEAGTLLESELPDGKRPRLETDPTPAVQQSDPVQKTIERHIPFERRYWPVHGVTPKQILIAHCQKQKMQLPEFITASFNQIPIRLSLVLSPIEQREARLFFSTVIHDNVRYHNTFGCKSKKFSEQAASLVCLEALGIPDGRLPRNN</sequence>
<dbReference type="GO" id="GO:0005737">
    <property type="term" value="C:cytoplasm"/>
    <property type="evidence" value="ECO:0007669"/>
    <property type="project" value="TreeGrafter"/>
</dbReference>
<feature type="signal peptide" evidence="2">
    <location>
        <begin position="1"/>
        <end position="15"/>
    </location>
</feature>
<dbReference type="Gene3D" id="3.20.20.70">
    <property type="entry name" value="Aldolase class I"/>
    <property type="match status" value="1"/>
</dbReference>
<evidence type="ECO:0000259" key="3">
    <source>
        <dbReference type="Pfam" id="PF01207"/>
    </source>
</evidence>
<reference evidence="4 5" key="2">
    <citation type="submission" date="2018-11" db="EMBL/GenBank/DDBJ databases">
        <authorList>
            <consortium name="Pathogen Informatics"/>
        </authorList>
    </citation>
    <scope>NUCLEOTIDE SEQUENCE [LARGE SCALE GENOMIC DNA]</scope>
    <source>
        <strain evidence="4 5">Egypt</strain>
    </source>
</reference>
<accession>A0A183AMU5</accession>
<dbReference type="OrthoDB" id="10262250at2759"/>
<dbReference type="GO" id="GO:0017150">
    <property type="term" value="F:tRNA dihydrouridine synthase activity"/>
    <property type="evidence" value="ECO:0007669"/>
    <property type="project" value="TreeGrafter"/>
</dbReference>
<keyword evidence="5" id="KW-1185">Reference proteome</keyword>
<feature type="compositionally biased region" description="Basic and acidic residues" evidence="1">
    <location>
        <begin position="224"/>
        <end position="233"/>
    </location>
</feature>
<dbReference type="AlphaFoldDB" id="A0A183AMU5"/>
<feature type="chain" id="PRO_5043138112" evidence="2">
    <location>
        <begin position="16"/>
        <end position="358"/>
    </location>
</feature>
<reference evidence="6" key="1">
    <citation type="submission" date="2016-06" db="UniProtKB">
        <authorList>
            <consortium name="WormBaseParasite"/>
        </authorList>
    </citation>
    <scope>IDENTIFICATION</scope>
</reference>
<evidence type="ECO:0000256" key="2">
    <source>
        <dbReference type="SAM" id="SignalP"/>
    </source>
</evidence>
<dbReference type="GO" id="GO:0000049">
    <property type="term" value="F:tRNA binding"/>
    <property type="evidence" value="ECO:0007669"/>
    <property type="project" value="InterPro"/>
</dbReference>
<evidence type="ECO:0000256" key="1">
    <source>
        <dbReference type="SAM" id="MobiDB-lite"/>
    </source>
</evidence>
<organism evidence="6">
    <name type="scientific">Echinostoma caproni</name>
    <dbReference type="NCBI Taxonomy" id="27848"/>
    <lineage>
        <taxon>Eukaryota</taxon>
        <taxon>Metazoa</taxon>
        <taxon>Spiralia</taxon>
        <taxon>Lophotrochozoa</taxon>
        <taxon>Platyhelminthes</taxon>
        <taxon>Trematoda</taxon>
        <taxon>Digenea</taxon>
        <taxon>Plagiorchiida</taxon>
        <taxon>Echinostomata</taxon>
        <taxon>Echinostomatoidea</taxon>
        <taxon>Echinostomatidae</taxon>
        <taxon>Echinostoma</taxon>
    </lineage>
</organism>
<evidence type="ECO:0000313" key="4">
    <source>
        <dbReference type="EMBL" id="VDP83157.1"/>
    </source>
</evidence>
<dbReference type="PANTHER" id="PTHR45936:SF1">
    <property type="entry name" value="TRNA-DIHYDROURIDINE(20) SYNTHASE [NAD(P)+]-LIKE"/>
    <property type="match status" value="1"/>
</dbReference>
<dbReference type="InterPro" id="IPR052582">
    <property type="entry name" value="tRNA-DUS-like"/>
</dbReference>
<dbReference type="PANTHER" id="PTHR45936">
    <property type="entry name" value="TRNA-DIHYDROURIDINE(20) SYNTHASE [NAD(P)+]-LIKE"/>
    <property type="match status" value="1"/>
</dbReference>
<dbReference type="InterPro" id="IPR044463">
    <property type="entry name" value="DUS2_DSRM"/>
</dbReference>
<dbReference type="CDD" id="cd19871">
    <property type="entry name" value="DSRM_DUS2L"/>
    <property type="match status" value="1"/>
</dbReference>
<protein>
    <submittedName>
        <fullName evidence="6">Dus domain-containing protein</fullName>
    </submittedName>
</protein>
<dbReference type="Gene3D" id="3.30.160.20">
    <property type="match status" value="1"/>
</dbReference>
<dbReference type="SUPFAM" id="SSF54768">
    <property type="entry name" value="dsRNA-binding domain-like"/>
    <property type="match status" value="1"/>
</dbReference>
<gene>
    <name evidence="4" type="ORF">ECPE_LOCUS8280</name>
</gene>
<evidence type="ECO:0000313" key="5">
    <source>
        <dbReference type="Proteomes" id="UP000272942"/>
    </source>
</evidence>
<dbReference type="SUPFAM" id="SSF51395">
    <property type="entry name" value="FMN-linked oxidoreductases"/>
    <property type="match status" value="1"/>
</dbReference>
<keyword evidence="2" id="KW-0732">Signal</keyword>
<dbReference type="InterPro" id="IPR035587">
    <property type="entry name" value="DUS-like_FMN-bd"/>
</dbReference>
<dbReference type="EMBL" id="UZAN01045763">
    <property type="protein sequence ID" value="VDP83157.1"/>
    <property type="molecule type" value="Genomic_DNA"/>
</dbReference>
<proteinExistence type="predicted"/>
<feature type="region of interest" description="Disordered" evidence="1">
    <location>
        <begin position="222"/>
        <end position="243"/>
    </location>
</feature>
<name>A0A183AMU5_9TREM</name>
<dbReference type="Pfam" id="PF01207">
    <property type="entry name" value="Dus"/>
    <property type="match status" value="1"/>
</dbReference>
<feature type="domain" description="DUS-like FMN-binding" evidence="3">
    <location>
        <begin position="8"/>
        <end position="121"/>
    </location>
</feature>
<evidence type="ECO:0000313" key="6">
    <source>
        <dbReference type="WBParaSite" id="ECPE_0000830601-mRNA-1"/>
    </source>
</evidence>
<dbReference type="InterPro" id="IPR013785">
    <property type="entry name" value="Aldolase_TIM"/>
</dbReference>